<dbReference type="PANTHER" id="PTHR12161">
    <property type="entry name" value="IST1 FAMILY MEMBER"/>
    <property type="match status" value="1"/>
</dbReference>
<dbReference type="GO" id="GO:0015031">
    <property type="term" value="P:protein transport"/>
    <property type="evidence" value="ECO:0007669"/>
    <property type="project" value="InterPro"/>
</dbReference>
<dbReference type="InterPro" id="IPR005061">
    <property type="entry name" value="Ist1"/>
</dbReference>
<evidence type="ECO:0000256" key="1">
    <source>
        <dbReference type="ARBA" id="ARBA00005536"/>
    </source>
</evidence>
<dbReference type="PANTHER" id="PTHR12161:SF5">
    <property type="entry name" value="IST1 HOMOLOG"/>
    <property type="match status" value="1"/>
</dbReference>
<dbReference type="VEuPathDB" id="FungiDB:CJI97_003896"/>
<dbReference type="VEuPathDB" id="FungiDB:CJJ07_002633"/>
<proteinExistence type="inferred from homology"/>
<dbReference type="VEuPathDB" id="FungiDB:QG37_00782"/>
<dbReference type="FunFam" id="1.20.1260.60:FF:000002">
    <property type="entry name" value="Vacuolar protein sorting-associated protein IST1"/>
    <property type="match status" value="1"/>
</dbReference>
<protein>
    <recommendedName>
        <fullName evidence="5">DUF292-domain-containing protein</fullName>
    </recommendedName>
</protein>
<dbReference type="Gene3D" id="1.20.1260.60">
    <property type="entry name" value="Vacuolar protein sorting-associated protein Ist1"/>
    <property type="match status" value="1"/>
</dbReference>
<comment type="caution">
    <text evidence="3">The sequence shown here is derived from an EMBL/GenBank/DDBJ whole genome shotgun (WGS) entry which is preliminary data.</text>
</comment>
<dbReference type="VEuPathDB" id="FungiDB:CJI96_0002354"/>
<evidence type="ECO:0000313" key="4">
    <source>
        <dbReference type="Proteomes" id="UP000037122"/>
    </source>
</evidence>
<dbReference type="Pfam" id="PF03398">
    <property type="entry name" value="Ist1"/>
    <property type="match status" value="1"/>
</dbReference>
<gene>
    <name evidence="3" type="ORF">QG37_00782</name>
</gene>
<dbReference type="EMBL" id="LGST01000006">
    <property type="protein sequence ID" value="KNE02101.1"/>
    <property type="molecule type" value="Genomic_DNA"/>
</dbReference>
<dbReference type="VEuPathDB" id="FungiDB:CJJ09_000285"/>
<dbReference type="InterPro" id="IPR042277">
    <property type="entry name" value="IST1-like"/>
</dbReference>
<organism evidence="3 4">
    <name type="scientific">Candidozyma auris</name>
    <name type="common">Yeast</name>
    <name type="synonym">Candida auris</name>
    <dbReference type="NCBI Taxonomy" id="498019"/>
    <lineage>
        <taxon>Eukaryota</taxon>
        <taxon>Fungi</taxon>
        <taxon>Dikarya</taxon>
        <taxon>Ascomycota</taxon>
        <taxon>Saccharomycotina</taxon>
        <taxon>Pichiomycetes</taxon>
        <taxon>Metschnikowiaceae</taxon>
        <taxon>Candidozyma</taxon>
    </lineage>
</organism>
<evidence type="ECO:0008006" key="5">
    <source>
        <dbReference type="Google" id="ProtNLM"/>
    </source>
</evidence>
<dbReference type="AlphaFoldDB" id="A0A0L0P7Y1"/>
<feature type="region of interest" description="Disordered" evidence="2">
    <location>
        <begin position="182"/>
        <end position="232"/>
    </location>
</feature>
<evidence type="ECO:0000256" key="2">
    <source>
        <dbReference type="SAM" id="MobiDB-lite"/>
    </source>
</evidence>
<dbReference type="VEuPathDB" id="FungiDB:B9J08_003823"/>
<accession>A0A0L0P7Y1</accession>
<name>A0A0L0P7Y1_CANAR</name>
<comment type="similarity">
    <text evidence="1">Belongs to the IST1 family.</text>
</comment>
<evidence type="ECO:0000313" key="3">
    <source>
        <dbReference type="EMBL" id="KNE02101.1"/>
    </source>
</evidence>
<reference evidence="4" key="1">
    <citation type="journal article" date="2015" name="BMC Genomics">
        <title>Draft genome of a commonly misdiagnosed multidrug resistant pathogen Candida auris.</title>
        <authorList>
            <person name="Chatterjee S."/>
            <person name="Alampalli S.V."/>
            <person name="Nageshan R.K."/>
            <person name="Chettiar S.T."/>
            <person name="Joshi S."/>
            <person name="Tatu U.S."/>
        </authorList>
    </citation>
    <scope>NUCLEOTIDE SEQUENCE [LARGE SCALE GENOMIC DNA]</scope>
    <source>
        <strain evidence="4">6684</strain>
    </source>
</reference>
<feature type="compositionally biased region" description="Basic and acidic residues" evidence="2">
    <location>
        <begin position="182"/>
        <end position="200"/>
    </location>
</feature>
<sequence length="249" mass="27652">MPPLALNSVKYKTSLKMAISKLKFLQEKKTALTKQQRRQLADLLGTGKESSAKIRVENIIRDDIYIELLEYLELYCELLLARLSIVLDTLKHEVDPNLKEAVLLVIYACHHTEVKELIALGDLLKHRYGPEFSAAVHTNSNGEYVPSKITKRCAIDPPSEVLVDLYLSEIAKTYGVPYLGLKEEMPPPLSDPKDDDKDSGSDSGSGGGLTEEPIAADFEQRPSVASQVAPKKDELDFDALKARFAALKK</sequence>
<dbReference type="Proteomes" id="UP000037122">
    <property type="component" value="Unassembled WGS sequence"/>
</dbReference>